<evidence type="ECO:0000256" key="1">
    <source>
        <dbReference type="ARBA" id="ARBA00009981"/>
    </source>
</evidence>
<organism evidence="3 4">
    <name type="scientific">Candidatus Desulfatibia vada</name>
    <dbReference type="NCBI Taxonomy" id="2841696"/>
    <lineage>
        <taxon>Bacteria</taxon>
        <taxon>Pseudomonadati</taxon>
        <taxon>Thermodesulfobacteriota</taxon>
        <taxon>Desulfobacteria</taxon>
        <taxon>Desulfobacterales</taxon>
        <taxon>Desulfobacterales incertae sedis</taxon>
        <taxon>Candidatus Desulfatibia</taxon>
    </lineage>
</organism>
<comment type="function">
    <text evidence="2">Antitoxin component of a type II toxin-antitoxin (TA) system.</text>
</comment>
<evidence type="ECO:0000313" key="4">
    <source>
        <dbReference type="Proteomes" id="UP000605201"/>
    </source>
</evidence>
<dbReference type="Pfam" id="PF02604">
    <property type="entry name" value="PhdYeFM_antitox"/>
    <property type="match status" value="1"/>
</dbReference>
<dbReference type="Proteomes" id="UP000605201">
    <property type="component" value="Unassembled WGS sequence"/>
</dbReference>
<evidence type="ECO:0000313" key="3">
    <source>
        <dbReference type="EMBL" id="MBC8430609.1"/>
    </source>
</evidence>
<comment type="similarity">
    <text evidence="1 2">Belongs to the phD/YefM antitoxin family.</text>
</comment>
<dbReference type="SUPFAM" id="SSF143120">
    <property type="entry name" value="YefM-like"/>
    <property type="match status" value="1"/>
</dbReference>
<dbReference type="EMBL" id="JACNIG010000061">
    <property type="protein sequence ID" value="MBC8430609.1"/>
    <property type="molecule type" value="Genomic_DNA"/>
</dbReference>
<evidence type="ECO:0000256" key="2">
    <source>
        <dbReference type="RuleBase" id="RU362080"/>
    </source>
</evidence>
<dbReference type="AlphaFoldDB" id="A0A8J6TJ70"/>
<protein>
    <recommendedName>
        <fullName evidence="2">Antitoxin</fullName>
    </recommendedName>
</protein>
<reference evidence="3 4" key="1">
    <citation type="submission" date="2020-08" db="EMBL/GenBank/DDBJ databases">
        <title>Bridging the membrane lipid divide: bacteria of the FCB group superphylum have the potential to synthesize archaeal ether lipids.</title>
        <authorList>
            <person name="Villanueva L."/>
            <person name="Von Meijenfeldt F.A.B."/>
            <person name="Westbye A.B."/>
            <person name="Yadav S."/>
            <person name="Hopmans E.C."/>
            <person name="Dutilh B.E."/>
            <person name="Sinninghe Damste J.S."/>
        </authorList>
    </citation>
    <scope>NUCLEOTIDE SEQUENCE [LARGE SCALE GENOMIC DNA]</scope>
    <source>
        <strain evidence="3">NIOZ-UU17</strain>
    </source>
</reference>
<dbReference type="InterPro" id="IPR036165">
    <property type="entry name" value="YefM-like_sf"/>
</dbReference>
<proteinExistence type="inferred from homology"/>
<accession>A0A8J6TJ70</accession>
<gene>
    <name evidence="3" type="ORF">H8D96_01695</name>
</gene>
<dbReference type="Gene3D" id="3.40.1620.10">
    <property type="entry name" value="YefM-like domain"/>
    <property type="match status" value="1"/>
</dbReference>
<name>A0A8J6TJ70_9BACT</name>
<dbReference type="InterPro" id="IPR006442">
    <property type="entry name" value="Antitoxin_Phd/YefM"/>
</dbReference>
<sequence>MKLSEDVKPISYFKAHASEIIRQIFGKNKTMVITQNGEAKVVVQDIYLYEQTQESLAMLKILAMSSQSLREGRRRPVKDSFDVIRARVKEDRGT</sequence>
<comment type="caution">
    <text evidence="3">The sequence shown here is derived from an EMBL/GenBank/DDBJ whole genome shotgun (WGS) entry which is preliminary data.</text>
</comment>